<organism evidence="2 3">
    <name type="scientific">Ilex paraguariensis</name>
    <name type="common">yerba mate</name>
    <dbReference type="NCBI Taxonomy" id="185542"/>
    <lineage>
        <taxon>Eukaryota</taxon>
        <taxon>Viridiplantae</taxon>
        <taxon>Streptophyta</taxon>
        <taxon>Embryophyta</taxon>
        <taxon>Tracheophyta</taxon>
        <taxon>Spermatophyta</taxon>
        <taxon>Magnoliopsida</taxon>
        <taxon>eudicotyledons</taxon>
        <taxon>Gunneridae</taxon>
        <taxon>Pentapetalae</taxon>
        <taxon>asterids</taxon>
        <taxon>campanulids</taxon>
        <taxon>Aquifoliales</taxon>
        <taxon>Aquifoliaceae</taxon>
        <taxon>Ilex</taxon>
    </lineage>
</organism>
<sequence length="539" mass="61270">MVYTYTPTYYTSLHDSITSLCKNILPFSFKKRRLPVIAAAEQRLSKQQSDNLKWQQDSFHQILNLMGLCKEGIIPETEVSNFRIHLLDTLIASPIDHEQTTILRDKLIFLQELLYAKCISEEDYHSSKRPLLQRLAVQGAEIEARDVIVGAQKETSGEEWSTIDLKDEHCLLGKEQLNSKNKSKQGSAMKQIKGAASVFSFASSHKQGKGKEEKGISDDCAKHFVLNDQNNTVPASDKNELRFSRENPFWDINLREKESDTRSILMSESLPMDTGKVEKQSGGDKAKKKPFRTLFQREQREGQGGGGDYGPDPEERVSKSGKKQWGFEGFKKWKRSDSDDETAPLSLSEKSDGETYLGRLVTNPVGEGPDTKQIKRKLHSNGSSSDFFVDKVLGDKIKEELSRIQTELGAKNPNVQLSDDQIEAISTRLPVDKTDLKKFFPKTWCDRYGDVVLDVVRKEFKEHVGEMGNLRNATRDRNNSKLWATFDDDEENCHPNLFAPQDHSFPVKQSKFISLKDDRVSTSISSTDKCFKYNPFFDD</sequence>
<protein>
    <recommendedName>
        <fullName evidence="4">Uveal autoantigen with coiled-coil domains and ankyrin repeats</fullName>
    </recommendedName>
</protein>
<dbReference type="Proteomes" id="UP001642360">
    <property type="component" value="Unassembled WGS sequence"/>
</dbReference>
<gene>
    <name evidence="2" type="ORF">ILEXP_LOCUS27680</name>
</gene>
<name>A0ABC8SPU2_9AQUA</name>
<dbReference type="AlphaFoldDB" id="A0ABC8SPU2"/>
<comment type="caution">
    <text evidence="2">The sequence shown here is derived from an EMBL/GenBank/DDBJ whole genome shotgun (WGS) entry which is preliminary data.</text>
</comment>
<feature type="region of interest" description="Disordered" evidence="1">
    <location>
        <begin position="263"/>
        <end position="322"/>
    </location>
</feature>
<keyword evidence="3" id="KW-1185">Reference proteome</keyword>
<evidence type="ECO:0008006" key="4">
    <source>
        <dbReference type="Google" id="ProtNLM"/>
    </source>
</evidence>
<evidence type="ECO:0000313" key="3">
    <source>
        <dbReference type="Proteomes" id="UP001642360"/>
    </source>
</evidence>
<proteinExistence type="predicted"/>
<reference evidence="2 3" key="1">
    <citation type="submission" date="2024-02" db="EMBL/GenBank/DDBJ databases">
        <authorList>
            <person name="Vignale AGUSTIN F."/>
            <person name="Sosa J E."/>
            <person name="Modenutti C."/>
        </authorList>
    </citation>
    <scope>NUCLEOTIDE SEQUENCE [LARGE SCALE GENOMIC DNA]</scope>
</reference>
<evidence type="ECO:0000313" key="2">
    <source>
        <dbReference type="EMBL" id="CAK9159002.1"/>
    </source>
</evidence>
<dbReference type="PANTHER" id="PTHR37392:SF1">
    <property type="entry name" value="OS09G0556800 PROTEIN"/>
    <property type="match status" value="1"/>
</dbReference>
<accession>A0ABC8SPU2</accession>
<feature type="compositionally biased region" description="Basic and acidic residues" evidence="1">
    <location>
        <begin position="275"/>
        <end position="285"/>
    </location>
</feature>
<evidence type="ECO:0000256" key="1">
    <source>
        <dbReference type="SAM" id="MobiDB-lite"/>
    </source>
</evidence>
<feature type="region of interest" description="Disordered" evidence="1">
    <location>
        <begin position="360"/>
        <end position="379"/>
    </location>
</feature>
<dbReference type="PANTHER" id="PTHR37392">
    <property type="entry name" value="OS09G0556800 PROTEIN"/>
    <property type="match status" value="1"/>
</dbReference>
<dbReference type="EMBL" id="CAUOFW020003281">
    <property type="protein sequence ID" value="CAK9159002.1"/>
    <property type="molecule type" value="Genomic_DNA"/>
</dbReference>